<name>A0AAW9D022_BURTH</name>
<sequence>MVRRNILCVKKRQDGNLSHSHCSKMGPMRRSCFDCGNEPDDCVARVTEVRMRAQETARARAGRRLH</sequence>
<evidence type="ECO:0000313" key="1">
    <source>
        <dbReference type="EMBL" id="MDW9256493.1"/>
    </source>
</evidence>
<organism evidence="1 2">
    <name type="scientific">Burkholderia thailandensis</name>
    <dbReference type="NCBI Taxonomy" id="57975"/>
    <lineage>
        <taxon>Bacteria</taxon>
        <taxon>Pseudomonadati</taxon>
        <taxon>Pseudomonadota</taxon>
        <taxon>Betaproteobacteria</taxon>
        <taxon>Burkholderiales</taxon>
        <taxon>Burkholderiaceae</taxon>
        <taxon>Burkholderia</taxon>
        <taxon>pseudomallei group</taxon>
    </lineage>
</organism>
<comment type="caution">
    <text evidence="1">The sequence shown here is derived from an EMBL/GenBank/DDBJ whole genome shotgun (WGS) entry which is preliminary data.</text>
</comment>
<reference evidence="1" key="1">
    <citation type="submission" date="2018-08" db="EMBL/GenBank/DDBJ databases">
        <title>Identification of Burkholderia cepacia strains that express a Burkholderia pseudomallei-like capsular polysaccharide.</title>
        <authorList>
            <person name="Burtnick M.N."/>
            <person name="Vongsouvath M."/>
            <person name="Newton P."/>
            <person name="Wuthiekanun V."/>
            <person name="Limmathurotsakul D."/>
            <person name="Brett P.J."/>
            <person name="Chantratita N."/>
            <person name="Dance D.A."/>
        </authorList>
    </citation>
    <scope>NUCLEOTIDE SEQUENCE</scope>
    <source>
        <strain evidence="1">SBXCC001</strain>
    </source>
</reference>
<proteinExistence type="predicted"/>
<evidence type="ECO:0000313" key="2">
    <source>
        <dbReference type="Proteomes" id="UP001272137"/>
    </source>
</evidence>
<protein>
    <submittedName>
        <fullName evidence="1">Uncharacterized protein</fullName>
    </submittedName>
</protein>
<dbReference type="Proteomes" id="UP001272137">
    <property type="component" value="Unassembled WGS sequence"/>
</dbReference>
<gene>
    <name evidence="1" type="ORF">C7S16_3468</name>
</gene>
<dbReference type="EMBL" id="QXCT01000002">
    <property type="protein sequence ID" value="MDW9256493.1"/>
    <property type="molecule type" value="Genomic_DNA"/>
</dbReference>
<dbReference type="AlphaFoldDB" id="A0AAW9D022"/>
<accession>A0AAW9D022</accession>